<comment type="caution">
    <text evidence="7">Lacks conserved residue(s) required for the propagation of feature annotation.</text>
</comment>
<accession>A0A3D9VAM1</accession>
<dbReference type="GO" id="GO:0009003">
    <property type="term" value="F:signal peptidase activity"/>
    <property type="evidence" value="ECO:0007669"/>
    <property type="project" value="UniProtKB-EC"/>
</dbReference>
<keyword evidence="7" id="KW-0472">Membrane</keyword>
<evidence type="ECO:0000256" key="3">
    <source>
        <dbReference type="ARBA" id="ARBA00009370"/>
    </source>
</evidence>
<gene>
    <name evidence="10" type="ORF">DFJ64_0566</name>
</gene>
<keyword evidence="7" id="KW-1133">Transmembrane helix</keyword>
<evidence type="ECO:0000313" key="10">
    <source>
        <dbReference type="EMBL" id="REF35194.1"/>
    </source>
</evidence>
<comment type="similarity">
    <text evidence="3 7">Belongs to the peptidase S26 family.</text>
</comment>
<dbReference type="Gene3D" id="2.10.109.10">
    <property type="entry name" value="Umud Fragment, subunit A"/>
    <property type="match status" value="1"/>
</dbReference>
<feature type="active site" evidence="6">
    <location>
        <position position="131"/>
    </location>
</feature>
<keyword evidence="11" id="KW-1185">Reference proteome</keyword>
<feature type="transmembrane region" description="Helical" evidence="7">
    <location>
        <begin position="257"/>
        <end position="281"/>
    </location>
</feature>
<feature type="active site" evidence="6">
    <location>
        <position position="58"/>
    </location>
</feature>
<feature type="region of interest" description="Disordered" evidence="8">
    <location>
        <begin position="1"/>
        <end position="22"/>
    </location>
</feature>
<comment type="subcellular location">
    <subcellularLocation>
        <location evidence="2">Cell membrane</location>
        <topology evidence="2">Single-pass type II membrane protein</topology>
    </subcellularLocation>
    <subcellularLocation>
        <location evidence="7">Membrane</location>
        <topology evidence="7">Single-pass type II membrane protein</topology>
    </subcellularLocation>
</comment>
<keyword evidence="7" id="KW-0645">Protease</keyword>
<dbReference type="SUPFAM" id="SSF51306">
    <property type="entry name" value="LexA/Signal peptidase"/>
    <property type="match status" value="1"/>
</dbReference>
<organism evidence="10 11">
    <name type="scientific">Thermasporomyces composti</name>
    <dbReference type="NCBI Taxonomy" id="696763"/>
    <lineage>
        <taxon>Bacteria</taxon>
        <taxon>Bacillati</taxon>
        <taxon>Actinomycetota</taxon>
        <taxon>Actinomycetes</taxon>
        <taxon>Propionibacteriales</taxon>
        <taxon>Nocardioidaceae</taxon>
        <taxon>Thermasporomyces</taxon>
    </lineage>
</organism>
<dbReference type="InterPro" id="IPR019533">
    <property type="entry name" value="Peptidase_S26"/>
</dbReference>
<dbReference type="GO" id="GO:0006465">
    <property type="term" value="P:signal peptide processing"/>
    <property type="evidence" value="ECO:0007669"/>
    <property type="project" value="InterPro"/>
</dbReference>
<evidence type="ECO:0000256" key="4">
    <source>
        <dbReference type="ARBA" id="ARBA00013208"/>
    </source>
</evidence>
<dbReference type="EMBL" id="QTUC01000001">
    <property type="protein sequence ID" value="REF35194.1"/>
    <property type="molecule type" value="Genomic_DNA"/>
</dbReference>
<dbReference type="InterPro" id="IPR000223">
    <property type="entry name" value="Pept_S26A_signal_pept_1"/>
</dbReference>
<dbReference type="Proteomes" id="UP000256485">
    <property type="component" value="Unassembled WGS sequence"/>
</dbReference>
<dbReference type="PRINTS" id="PR00727">
    <property type="entry name" value="LEADERPTASE"/>
</dbReference>
<feature type="compositionally biased region" description="Basic residues" evidence="8">
    <location>
        <begin position="310"/>
        <end position="324"/>
    </location>
</feature>
<keyword evidence="5 7" id="KW-0378">Hydrolase</keyword>
<dbReference type="InterPro" id="IPR019758">
    <property type="entry name" value="Pept_S26A_signal_pept_1_CS"/>
</dbReference>
<name>A0A3D9VAM1_THECX</name>
<feature type="compositionally biased region" description="Basic and acidic residues" evidence="8">
    <location>
        <begin position="294"/>
        <end position="309"/>
    </location>
</feature>
<feature type="region of interest" description="Disordered" evidence="8">
    <location>
        <begin position="287"/>
        <end position="334"/>
    </location>
</feature>
<dbReference type="PANTHER" id="PTHR43390:SF1">
    <property type="entry name" value="CHLOROPLAST PROCESSING PEPTIDASE"/>
    <property type="match status" value="1"/>
</dbReference>
<dbReference type="GO" id="GO:0005886">
    <property type="term" value="C:plasma membrane"/>
    <property type="evidence" value="ECO:0007669"/>
    <property type="project" value="UniProtKB-SubCell"/>
</dbReference>
<feature type="transmembrane region" description="Helical" evidence="7">
    <location>
        <begin position="30"/>
        <end position="53"/>
    </location>
</feature>
<dbReference type="CDD" id="cd06530">
    <property type="entry name" value="S26_SPase_I"/>
    <property type="match status" value="1"/>
</dbReference>
<evidence type="ECO:0000256" key="1">
    <source>
        <dbReference type="ARBA" id="ARBA00000677"/>
    </source>
</evidence>
<dbReference type="Pfam" id="PF10502">
    <property type="entry name" value="Peptidase_S26"/>
    <property type="match status" value="1"/>
</dbReference>
<evidence type="ECO:0000256" key="5">
    <source>
        <dbReference type="ARBA" id="ARBA00022801"/>
    </source>
</evidence>
<reference evidence="10 11" key="1">
    <citation type="submission" date="2018-08" db="EMBL/GenBank/DDBJ databases">
        <title>Sequencing the genomes of 1000 actinobacteria strains.</title>
        <authorList>
            <person name="Klenk H.-P."/>
        </authorList>
    </citation>
    <scope>NUCLEOTIDE SEQUENCE [LARGE SCALE GENOMIC DNA]</scope>
    <source>
        <strain evidence="10 11">DSM 22891</strain>
    </source>
</reference>
<dbReference type="NCBIfam" id="TIGR02227">
    <property type="entry name" value="sigpep_I_bact"/>
    <property type="match status" value="1"/>
</dbReference>
<evidence type="ECO:0000256" key="2">
    <source>
        <dbReference type="ARBA" id="ARBA00004401"/>
    </source>
</evidence>
<comment type="catalytic activity">
    <reaction evidence="1 7">
        <text>Cleavage of hydrophobic, N-terminal signal or leader sequences from secreted and periplasmic proteins.</text>
        <dbReference type="EC" id="3.4.21.89"/>
    </reaction>
</comment>
<evidence type="ECO:0000313" key="11">
    <source>
        <dbReference type="Proteomes" id="UP000256485"/>
    </source>
</evidence>
<comment type="caution">
    <text evidence="10">The sequence shown here is derived from an EMBL/GenBank/DDBJ whole genome shotgun (WGS) entry which is preliminary data.</text>
</comment>
<dbReference type="AlphaFoldDB" id="A0A3D9VAM1"/>
<dbReference type="GO" id="GO:0004252">
    <property type="term" value="F:serine-type endopeptidase activity"/>
    <property type="evidence" value="ECO:0007669"/>
    <property type="project" value="InterPro"/>
</dbReference>
<dbReference type="PANTHER" id="PTHR43390">
    <property type="entry name" value="SIGNAL PEPTIDASE I"/>
    <property type="match status" value="1"/>
</dbReference>
<evidence type="ECO:0000256" key="6">
    <source>
        <dbReference type="PIRSR" id="PIRSR600223-1"/>
    </source>
</evidence>
<feature type="domain" description="Peptidase S26" evidence="9">
    <location>
        <begin position="28"/>
        <end position="222"/>
    </location>
</feature>
<dbReference type="InterPro" id="IPR036286">
    <property type="entry name" value="LexA/Signal_pep-like_sf"/>
</dbReference>
<evidence type="ECO:0000259" key="9">
    <source>
        <dbReference type="Pfam" id="PF10502"/>
    </source>
</evidence>
<sequence length="334" mass="36351">MGSNEESRGKGSGGKGSRDRGNERSFWRELPVMVLLALGLALLIRTFLIQAFYIPSESMERTLLVGDRVLVNKLAYRLGEIQRGDVIVFNGADSWESEVVVPEPGSFAQRALQRVGELFGFSTVGEKDFIKRVIGLPGDRVQCCDEKDRILINGTPLEESSYIHPGDVPSQDPFNIVVPPGRVWVMGDHRSESADSRAHLSDPGNGTIPIDKVVGRAFMIVWPLDRLALLNRPEAYAEAGLAAPATPDLAENTAGTAALAGFAVGSAPVAAAVATVVPVVGTRRVLRRHRRRGERSPGRPHVDDSCRRGPHDHRSRRGPTRRPPRGPGSPRSTR</sequence>
<evidence type="ECO:0000256" key="8">
    <source>
        <dbReference type="SAM" id="MobiDB-lite"/>
    </source>
</evidence>
<dbReference type="OrthoDB" id="9815782at2"/>
<protein>
    <recommendedName>
        <fullName evidence="4 7">Signal peptidase I</fullName>
        <ecNumber evidence="4 7">3.4.21.89</ecNumber>
    </recommendedName>
</protein>
<dbReference type="EC" id="3.4.21.89" evidence="4 7"/>
<evidence type="ECO:0000256" key="7">
    <source>
        <dbReference type="RuleBase" id="RU362042"/>
    </source>
</evidence>
<proteinExistence type="inferred from homology"/>
<keyword evidence="7" id="KW-0812">Transmembrane</keyword>
<dbReference type="PROSITE" id="PS00761">
    <property type="entry name" value="SPASE_I_3"/>
    <property type="match status" value="1"/>
</dbReference>
<dbReference type="RefSeq" id="WP_115849019.1">
    <property type="nucleotide sequence ID" value="NZ_QTUC01000001.1"/>
</dbReference>